<accession>A0A9Q2FNB6</accession>
<dbReference type="EMBL" id="JABCQN010000011">
    <property type="protein sequence ID" value="MBF0872049.1"/>
    <property type="molecule type" value="Genomic_DNA"/>
</dbReference>
<evidence type="ECO:0000313" key="2">
    <source>
        <dbReference type="Proteomes" id="UP000661006"/>
    </source>
</evidence>
<dbReference type="RefSeq" id="WP_023943580.1">
    <property type="nucleotide sequence ID" value="NZ_JABCQN010000011.1"/>
</dbReference>
<gene>
    <name evidence="1" type="ORF">HKD32_14585</name>
</gene>
<dbReference type="AlphaFoldDB" id="A0A9Q2FNB6"/>
<proteinExistence type="predicted"/>
<dbReference type="GeneID" id="81475920"/>
<name>A0A9Q2FNB6_GLUJA</name>
<reference evidence="1" key="2">
    <citation type="submission" date="2020-11" db="EMBL/GenBank/DDBJ databases">
        <title>Description of novel Gluconobacter species.</title>
        <authorList>
            <person name="Cleenwerck I."/>
            <person name="Cnockaert M."/>
            <person name="Borremans W."/>
            <person name="Wieme A.D."/>
            <person name="De Vuyst L."/>
            <person name="Vandamme P."/>
        </authorList>
    </citation>
    <scope>NUCLEOTIDE SEQUENCE</scope>
    <source>
        <strain evidence="1">R71697</strain>
    </source>
</reference>
<reference evidence="1" key="1">
    <citation type="submission" date="2020-04" db="EMBL/GenBank/DDBJ databases">
        <authorList>
            <person name="Sombolestani A."/>
        </authorList>
    </citation>
    <scope>NUCLEOTIDE SEQUENCE</scope>
    <source>
        <strain evidence="1">R71697</strain>
    </source>
</reference>
<dbReference type="Proteomes" id="UP000661006">
    <property type="component" value="Unassembled WGS sequence"/>
</dbReference>
<organism evidence="1 2">
    <name type="scientific">Gluconobacter japonicus</name>
    <dbReference type="NCBI Taxonomy" id="376620"/>
    <lineage>
        <taxon>Bacteria</taxon>
        <taxon>Pseudomonadati</taxon>
        <taxon>Pseudomonadota</taxon>
        <taxon>Alphaproteobacteria</taxon>
        <taxon>Acetobacterales</taxon>
        <taxon>Acetobacteraceae</taxon>
        <taxon>Gluconobacter</taxon>
    </lineage>
</organism>
<sequence length="52" mass="5521">MAQDGHPAEDYLSPRLESLIADGVKAGFARDVVIAVLIDLLDDGPADDAEVR</sequence>
<evidence type="ECO:0000313" key="1">
    <source>
        <dbReference type="EMBL" id="MBF0872049.1"/>
    </source>
</evidence>
<comment type="caution">
    <text evidence="1">The sequence shown here is derived from an EMBL/GenBank/DDBJ whole genome shotgun (WGS) entry which is preliminary data.</text>
</comment>
<protein>
    <submittedName>
        <fullName evidence="1">Uncharacterized protein</fullName>
    </submittedName>
</protein>